<dbReference type="PANTHER" id="PTHR35807">
    <property type="entry name" value="TRANSCRIPTIONAL REGULATOR REDD-RELATED"/>
    <property type="match status" value="1"/>
</dbReference>
<dbReference type="InterPro" id="IPR036390">
    <property type="entry name" value="WH_DNA-bd_sf"/>
</dbReference>
<evidence type="ECO:0008006" key="3">
    <source>
        <dbReference type="Google" id="ProtNLM"/>
    </source>
</evidence>
<name>A0A7W7GW22_9ACTN</name>
<gene>
    <name evidence="1" type="ORF">BJY16_002802</name>
</gene>
<dbReference type="AlphaFoldDB" id="A0A7W7GW22"/>
<dbReference type="Proteomes" id="UP000546162">
    <property type="component" value="Unassembled WGS sequence"/>
</dbReference>
<dbReference type="InterPro" id="IPR051677">
    <property type="entry name" value="AfsR-DnrI-RedD_regulator"/>
</dbReference>
<organism evidence="1 2">
    <name type="scientific">Actinoplanes octamycinicus</name>
    <dbReference type="NCBI Taxonomy" id="135948"/>
    <lineage>
        <taxon>Bacteria</taxon>
        <taxon>Bacillati</taxon>
        <taxon>Actinomycetota</taxon>
        <taxon>Actinomycetes</taxon>
        <taxon>Micromonosporales</taxon>
        <taxon>Micromonosporaceae</taxon>
        <taxon>Actinoplanes</taxon>
    </lineage>
</organism>
<evidence type="ECO:0000313" key="2">
    <source>
        <dbReference type="Proteomes" id="UP000546162"/>
    </source>
</evidence>
<dbReference type="InterPro" id="IPR036388">
    <property type="entry name" value="WH-like_DNA-bd_sf"/>
</dbReference>
<accession>A0A7W7GW22</accession>
<protein>
    <recommendedName>
        <fullName evidence="3">HTH domain-containing protein</fullName>
    </recommendedName>
</protein>
<comment type="caution">
    <text evidence="1">The sequence shown here is derived from an EMBL/GenBank/DDBJ whole genome shotgun (WGS) entry which is preliminary data.</text>
</comment>
<dbReference type="Gene3D" id="1.10.10.10">
    <property type="entry name" value="Winged helix-like DNA-binding domain superfamily/Winged helix DNA-binding domain"/>
    <property type="match status" value="1"/>
</dbReference>
<keyword evidence="2" id="KW-1185">Reference proteome</keyword>
<evidence type="ECO:0000313" key="1">
    <source>
        <dbReference type="EMBL" id="MBB4739343.1"/>
    </source>
</evidence>
<proteinExistence type="predicted"/>
<dbReference type="RefSeq" id="WP_185039897.1">
    <property type="nucleotide sequence ID" value="NZ_BAABFG010000005.1"/>
</dbReference>
<sequence length="162" mass="17890">MYEIQLFGRIEVRTRGIRLTGDDFGGDRPRQLLALLALHGELSLVELAELVGAPPATVKSDLKVLREALEPGGRGRDSVLVGRFGRYHLDTERARVDVHTFDQLIRAAEGRSPERAARPLTAAAFLAARPLLEDEDTPWAAELRAEYRAKLLMAQPPVTAGR</sequence>
<dbReference type="SUPFAM" id="SSF46785">
    <property type="entry name" value="Winged helix' DNA-binding domain"/>
    <property type="match status" value="1"/>
</dbReference>
<reference evidence="1 2" key="1">
    <citation type="submission" date="2020-08" db="EMBL/GenBank/DDBJ databases">
        <title>Sequencing the genomes of 1000 actinobacteria strains.</title>
        <authorList>
            <person name="Klenk H.-P."/>
        </authorList>
    </citation>
    <scope>NUCLEOTIDE SEQUENCE [LARGE SCALE GENOMIC DNA]</scope>
    <source>
        <strain evidence="1 2">DSM 45809</strain>
    </source>
</reference>
<dbReference type="EMBL" id="JACHNB010000001">
    <property type="protein sequence ID" value="MBB4739343.1"/>
    <property type="molecule type" value="Genomic_DNA"/>
</dbReference>